<dbReference type="PROSITE" id="PS51760">
    <property type="entry name" value="GH10_2"/>
    <property type="match status" value="1"/>
</dbReference>
<comment type="pathway">
    <text evidence="2">Glycan degradation; xylan degradation.</text>
</comment>
<accession>A0ABW1IQF1</accession>
<keyword evidence="17" id="KW-1185">Reference proteome</keyword>
<keyword evidence="8 12" id="KW-0119">Carbohydrate metabolism</keyword>
<proteinExistence type="inferred from homology"/>
<dbReference type="InterPro" id="IPR010502">
    <property type="entry name" value="Carb-bd_dom_fam9"/>
</dbReference>
<sequence>MKRTMKRVICVMLAAALFIPIGWLAPAARAETTASTESADQKVIYHETFKDGMGAAKPSGGAILMAVTGKGFDGNDDGAALYVNHRANNWDAADFFYADMGLKDGGTYTVTAQVYVDASVTVPAGAQAYLQTADQSYAFLAGADFKAGEAVTLSKEFTLDSSTGDTRIRIQSNDEGAGVPFYIGEIWITEKGSSEEPPRPPAKAFAAITFEDQSFSGFTGRAGTETLTVTDEANHTEGGKYALKVEGRSENWHGPSLRVEQYVDLGYEYKISAWVKLIEPASSQLQLSTQVADGSSANYVNLAAKTIGVSDGWVLFEGTYRYTNAGGEYLTIYIESANQSTASFYIDDIRFERTGSGPVDIQRDLMPIKEVYQDDFLFGNAITAEDLEGVRFELLTMHHNLATAGNAMKPDALQRTKGSFTFEAADQMVNQILDAGMKMHGHVLVWHQQSPDWMNTAQDAEGNTVYLDREAALENLRTHIRTVVEHFGERVISWDVVNEAMNDNPPNPDDWEASLRQSPWYHAIGPDYIEQAFLAAREVLDEKGWDIKLYYNDYNDDNQNKALAIYNMVKEINERYAEQHPGQRLIDGIGMQGHYSVNTNPANVEKSLERFISLGVEVGITELDIQAGSNYQLSEAEANAQGYLYAQLFNIYKAHAEHISRVTVWGLDDGSSWRSATNPTLFDKNLQAKPAYDAVIDPVKFTQDYDPEDKEATQSTAAYGTPVIDGEIDEVWSQTAEMTVDRYQMAWQGASGIAKALWDEANLYVLIQVSDTQLDKSNANAWEQDSVEVFLDQNNAKTSFYEEDDGQYRVGFAGDTSFNPPSISEGFESQSKVTGTSYTVEMKIPITAVTPADGAKLGFDVQINDAKDGVRQSVATWNDMTGMGYTDPSVFGVLTLNNDEGPGSGGGGYTGGVWIPRIETVEFQVKDGIVTIKPAFQTINGRTTATITNKDLQRALDQAAAQANGKKQIVIELLEPANGESFEVKLPAPSLQGQGDFVLRIKTEMAVVEVPSNMLSNRLEEAEQVSIGIAKASPEVLDAAAQERIGDRPVIELSLEVDGQVIAWNNPDAPVMVSIPYTPNAQELENPDHIVVWYVDDASSITTIPNGRYDAASGSVVFRTTHFSTFAVASVFKTFGDLQNVPWAREAIEVMAARDVIHGTSEDSYTPAEAITRADFVALLIRALELQGTGRDAAMFEDVSSSAYYAHELRIAKELGIVSGTGNNVFRPEDSISRQDMMVLAERALTAVGKPVDADGSLEDYADTESITPYARDSATALVKSGIVHGKDGTLAPHDLLTRAEAAVILYRIWKR</sequence>
<feature type="domain" description="SLH" evidence="14">
    <location>
        <begin position="1131"/>
        <end position="1194"/>
    </location>
</feature>
<dbReference type="SUPFAM" id="SSF49344">
    <property type="entry name" value="CBD9-like"/>
    <property type="match status" value="1"/>
</dbReference>
<evidence type="ECO:0000256" key="13">
    <source>
        <dbReference type="SAM" id="SignalP"/>
    </source>
</evidence>
<dbReference type="PANTHER" id="PTHR31490">
    <property type="entry name" value="GLYCOSYL HYDROLASE"/>
    <property type="match status" value="1"/>
</dbReference>
<feature type="chain" id="PRO_5045220981" description="Beta-xylanase" evidence="13">
    <location>
        <begin position="31"/>
        <end position="1312"/>
    </location>
</feature>
<comment type="catalytic activity">
    <reaction evidence="1 12">
        <text>Endohydrolysis of (1-&gt;4)-beta-D-xylosidic linkages in xylans.</text>
        <dbReference type="EC" id="3.2.1.8"/>
    </reaction>
</comment>
<dbReference type="EMBL" id="JBHSQV010000159">
    <property type="protein sequence ID" value="MFC5987334.1"/>
    <property type="molecule type" value="Genomic_DNA"/>
</dbReference>
<evidence type="ECO:0000256" key="5">
    <source>
        <dbReference type="ARBA" id="ARBA00022729"/>
    </source>
</evidence>
<evidence type="ECO:0000259" key="15">
    <source>
        <dbReference type="PROSITE" id="PS51760"/>
    </source>
</evidence>
<dbReference type="Gene3D" id="3.20.20.80">
    <property type="entry name" value="Glycosidases"/>
    <property type="match status" value="1"/>
</dbReference>
<keyword evidence="4" id="KW-0858">Xylan degradation</keyword>
<feature type="signal peptide" evidence="13">
    <location>
        <begin position="1"/>
        <end position="30"/>
    </location>
</feature>
<evidence type="ECO:0000313" key="16">
    <source>
        <dbReference type="EMBL" id="MFC5987334.1"/>
    </source>
</evidence>
<dbReference type="Proteomes" id="UP001596250">
    <property type="component" value="Unassembled WGS sequence"/>
</dbReference>
<feature type="domain" description="SLH" evidence="14">
    <location>
        <begin position="1258"/>
        <end position="1312"/>
    </location>
</feature>
<dbReference type="PANTHER" id="PTHR31490:SF90">
    <property type="entry name" value="ENDO-1,4-BETA-XYLANASE A"/>
    <property type="match status" value="1"/>
</dbReference>
<feature type="domain" description="SLH" evidence="14">
    <location>
        <begin position="1196"/>
        <end position="1255"/>
    </location>
</feature>
<dbReference type="Pfam" id="PF06452">
    <property type="entry name" value="CBM9_1"/>
    <property type="match status" value="1"/>
</dbReference>
<dbReference type="SUPFAM" id="SSF51445">
    <property type="entry name" value="(Trans)glycosidases"/>
    <property type="match status" value="1"/>
</dbReference>
<keyword evidence="5 13" id="KW-0732">Signal</keyword>
<dbReference type="EC" id="3.2.1.8" evidence="12"/>
<evidence type="ECO:0000259" key="14">
    <source>
        <dbReference type="PROSITE" id="PS51272"/>
    </source>
</evidence>
<evidence type="ECO:0000256" key="9">
    <source>
        <dbReference type="ARBA" id="ARBA00023295"/>
    </source>
</evidence>
<evidence type="ECO:0000256" key="6">
    <source>
        <dbReference type="ARBA" id="ARBA00022737"/>
    </source>
</evidence>
<evidence type="ECO:0000313" key="17">
    <source>
        <dbReference type="Proteomes" id="UP001596250"/>
    </source>
</evidence>
<feature type="active site" description="Nucleophile" evidence="11">
    <location>
        <position position="622"/>
    </location>
</feature>
<dbReference type="InterPro" id="IPR003305">
    <property type="entry name" value="CenC_carb-bd"/>
</dbReference>
<dbReference type="InterPro" id="IPR044846">
    <property type="entry name" value="GH10"/>
</dbReference>
<dbReference type="InterPro" id="IPR001119">
    <property type="entry name" value="SLH_dom"/>
</dbReference>
<dbReference type="InterPro" id="IPR031158">
    <property type="entry name" value="GH10_AS"/>
</dbReference>
<reference evidence="17" key="1">
    <citation type="journal article" date="2019" name="Int. J. Syst. Evol. Microbiol.">
        <title>The Global Catalogue of Microorganisms (GCM) 10K type strain sequencing project: providing services to taxonomists for standard genome sequencing and annotation.</title>
        <authorList>
            <consortium name="The Broad Institute Genomics Platform"/>
            <consortium name="The Broad Institute Genome Sequencing Center for Infectious Disease"/>
            <person name="Wu L."/>
            <person name="Ma J."/>
        </authorList>
    </citation>
    <scope>NUCLEOTIDE SEQUENCE [LARGE SCALE GENOMIC DNA]</scope>
    <source>
        <strain evidence="17">CCM 8749</strain>
    </source>
</reference>
<feature type="domain" description="GH10" evidence="15">
    <location>
        <begin position="362"/>
        <end position="698"/>
    </location>
</feature>
<keyword evidence="6" id="KW-0677">Repeat</keyword>
<dbReference type="CDD" id="cd00005">
    <property type="entry name" value="CBM9_like_1"/>
    <property type="match status" value="1"/>
</dbReference>
<dbReference type="InterPro" id="IPR001000">
    <property type="entry name" value="GH10_dom"/>
</dbReference>
<dbReference type="RefSeq" id="WP_379894691.1">
    <property type="nucleotide sequence ID" value="NZ_CBCSCT010000045.1"/>
</dbReference>
<dbReference type="InterPro" id="IPR017853">
    <property type="entry name" value="GH"/>
</dbReference>
<dbReference type="SMART" id="SM00633">
    <property type="entry name" value="Glyco_10"/>
    <property type="match status" value="1"/>
</dbReference>
<gene>
    <name evidence="16" type="ORF">ACFPXP_13055</name>
</gene>
<comment type="similarity">
    <text evidence="3 12">Belongs to the glycosyl hydrolase 10 (cellulase F) family.</text>
</comment>
<comment type="caution">
    <text evidence="16">The sequence shown here is derived from an EMBL/GenBank/DDBJ whole genome shotgun (WGS) entry which is preliminary data.</text>
</comment>
<evidence type="ECO:0000256" key="2">
    <source>
        <dbReference type="ARBA" id="ARBA00004851"/>
    </source>
</evidence>
<evidence type="ECO:0000256" key="4">
    <source>
        <dbReference type="ARBA" id="ARBA00022651"/>
    </source>
</evidence>
<evidence type="ECO:0000256" key="1">
    <source>
        <dbReference type="ARBA" id="ARBA00000681"/>
    </source>
</evidence>
<dbReference type="Gene3D" id="2.60.40.1190">
    <property type="match status" value="1"/>
</dbReference>
<dbReference type="PROSITE" id="PS51272">
    <property type="entry name" value="SLH"/>
    <property type="match status" value="3"/>
</dbReference>
<dbReference type="PROSITE" id="PS00591">
    <property type="entry name" value="GH10_1"/>
    <property type="match status" value="1"/>
</dbReference>
<keyword evidence="7 12" id="KW-0378">Hydrolase</keyword>
<evidence type="ECO:0000256" key="10">
    <source>
        <dbReference type="ARBA" id="ARBA00023326"/>
    </source>
</evidence>
<evidence type="ECO:0000256" key="7">
    <source>
        <dbReference type="ARBA" id="ARBA00022801"/>
    </source>
</evidence>
<evidence type="ECO:0000256" key="12">
    <source>
        <dbReference type="RuleBase" id="RU361174"/>
    </source>
</evidence>
<keyword evidence="10 12" id="KW-0624">Polysaccharide degradation</keyword>
<protein>
    <recommendedName>
        <fullName evidence="12">Beta-xylanase</fullName>
        <ecNumber evidence="12">3.2.1.8</ecNumber>
    </recommendedName>
</protein>
<dbReference type="PRINTS" id="PR00134">
    <property type="entry name" value="GLHYDRLASE10"/>
</dbReference>
<dbReference type="InterPro" id="IPR008979">
    <property type="entry name" value="Galactose-bd-like_sf"/>
</dbReference>
<dbReference type="SUPFAM" id="SSF49785">
    <property type="entry name" value="Galactose-binding domain-like"/>
    <property type="match status" value="2"/>
</dbReference>
<dbReference type="Pfam" id="PF00395">
    <property type="entry name" value="SLH"/>
    <property type="match status" value="3"/>
</dbReference>
<evidence type="ECO:0000256" key="3">
    <source>
        <dbReference type="ARBA" id="ARBA00007495"/>
    </source>
</evidence>
<name>A0ABW1IQF1_9BACL</name>
<keyword evidence="9 12" id="KW-0326">Glycosidase</keyword>
<evidence type="ECO:0000256" key="11">
    <source>
        <dbReference type="PROSITE-ProRule" id="PRU10061"/>
    </source>
</evidence>
<dbReference type="Pfam" id="PF02018">
    <property type="entry name" value="CBM_4_9"/>
    <property type="match status" value="2"/>
</dbReference>
<organism evidence="16 17">
    <name type="scientific">Marinicrinis lubricantis</name>
    <dbReference type="NCBI Taxonomy" id="2086470"/>
    <lineage>
        <taxon>Bacteria</taxon>
        <taxon>Bacillati</taxon>
        <taxon>Bacillota</taxon>
        <taxon>Bacilli</taxon>
        <taxon>Bacillales</taxon>
        <taxon>Paenibacillaceae</taxon>
    </lineage>
</organism>
<evidence type="ECO:0000256" key="8">
    <source>
        <dbReference type="ARBA" id="ARBA00023277"/>
    </source>
</evidence>
<dbReference type="Gene3D" id="2.60.120.260">
    <property type="entry name" value="Galactose-binding domain-like"/>
    <property type="match status" value="2"/>
</dbReference>
<dbReference type="Pfam" id="PF00331">
    <property type="entry name" value="Glyco_hydro_10"/>
    <property type="match status" value="1"/>
</dbReference>